<evidence type="ECO:0000256" key="2">
    <source>
        <dbReference type="ARBA" id="ARBA00022729"/>
    </source>
</evidence>
<evidence type="ECO:0000259" key="5">
    <source>
        <dbReference type="PROSITE" id="PS51762"/>
    </source>
</evidence>
<dbReference type="EMBL" id="JBCHKQ010000002">
    <property type="protein sequence ID" value="MEM5947712.1"/>
    <property type="molecule type" value="Genomic_DNA"/>
</dbReference>
<reference evidence="7 8" key="1">
    <citation type="submission" date="2024-03" db="EMBL/GenBank/DDBJ databases">
        <title>Ignisphaera cupida sp. nov., a hyperthermophilic hydrolytic archaeon from a hot spring of Kamchatka, and proposal of Ignisphaeraceae fam. nov.</title>
        <authorList>
            <person name="Podosokorskaya O.A."/>
            <person name="Elcheninov A.G."/>
            <person name="Maltseva A.I."/>
            <person name="Zayulina K.S."/>
            <person name="Novikov A."/>
            <person name="Merkel A.Y."/>
        </authorList>
    </citation>
    <scope>NUCLEOTIDE SEQUENCE [LARGE SCALE GENOMIC DNA]</scope>
    <source>
        <strain evidence="7 8">38H-sp</strain>
    </source>
</reference>
<dbReference type="SMART" id="SM00606">
    <property type="entry name" value="CBD_IV"/>
    <property type="match status" value="1"/>
</dbReference>
<dbReference type="PROSITE" id="PS51257">
    <property type="entry name" value="PROKAR_LIPOPROTEIN"/>
    <property type="match status" value="1"/>
</dbReference>
<evidence type="ECO:0000313" key="8">
    <source>
        <dbReference type="Proteomes" id="UP001466331"/>
    </source>
</evidence>
<dbReference type="SUPFAM" id="SSF49899">
    <property type="entry name" value="Concanavalin A-like lectins/glucanases"/>
    <property type="match status" value="1"/>
</dbReference>
<evidence type="ECO:0000256" key="1">
    <source>
        <dbReference type="ARBA" id="ARBA00006865"/>
    </source>
</evidence>
<dbReference type="PROSITE" id="PS51762">
    <property type="entry name" value="GH16_2"/>
    <property type="match status" value="1"/>
</dbReference>
<dbReference type="InterPro" id="IPR013320">
    <property type="entry name" value="ConA-like_dom_sf"/>
</dbReference>
<comment type="caution">
    <text evidence="7">The sequence shown here is derived from an EMBL/GenBank/DDBJ whole genome shotgun (WGS) entry which is preliminary data.</text>
</comment>
<dbReference type="CDD" id="cd08023">
    <property type="entry name" value="GH16_laminarinase_like"/>
    <property type="match status" value="1"/>
</dbReference>
<evidence type="ECO:0000256" key="3">
    <source>
        <dbReference type="SAM" id="SignalP"/>
    </source>
</evidence>
<feature type="chain" id="PRO_5045294688" evidence="3">
    <location>
        <begin position="23"/>
        <end position="499"/>
    </location>
</feature>
<proteinExistence type="inferred from homology"/>
<protein>
    <submittedName>
        <fullName evidence="7">Carbohydrate-binding protein</fullName>
    </submittedName>
</protein>
<name>A0ABU9UAL5_9SPIR</name>
<keyword evidence="2 3" id="KW-0732">Signal</keyword>
<organism evidence="7 8">
    <name type="scientific">Rarispira pelagica</name>
    <dbReference type="NCBI Taxonomy" id="3141764"/>
    <lineage>
        <taxon>Bacteria</taxon>
        <taxon>Pseudomonadati</taxon>
        <taxon>Spirochaetota</taxon>
        <taxon>Spirochaetia</taxon>
        <taxon>Winmispirales</taxon>
        <taxon>Winmispiraceae</taxon>
        <taxon>Rarispira</taxon>
    </lineage>
</organism>
<dbReference type="Proteomes" id="UP001466331">
    <property type="component" value="Unassembled WGS sequence"/>
</dbReference>
<feature type="domain" description="CBM56" evidence="6">
    <location>
        <begin position="28"/>
        <end position="119"/>
    </location>
</feature>
<dbReference type="Pfam" id="PF03422">
    <property type="entry name" value="CBM_6"/>
    <property type="match status" value="1"/>
</dbReference>
<dbReference type="InterPro" id="IPR000757">
    <property type="entry name" value="Beta-glucanase-like"/>
</dbReference>
<dbReference type="InterPro" id="IPR047569">
    <property type="entry name" value="CBM56"/>
</dbReference>
<dbReference type="PROSITE" id="PS51175">
    <property type="entry name" value="CBM6"/>
    <property type="match status" value="1"/>
</dbReference>
<accession>A0ABU9UAL5</accession>
<dbReference type="Pfam" id="PF00722">
    <property type="entry name" value="Glyco_hydro_16"/>
    <property type="match status" value="1"/>
</dbReference>
<evidence type="ECO:0000259" key="6">
    <source>
        <dbReference type="PROSITE" id="PS52005"/>
    </source>
</evidence>
<feature type="domain" description="GH16" evidence="5">
    <location>
        <begin position="257"/>
        <end position="499"/>
    </location>
</feature>
<feature type="domain" description="CBM6" evidence="4">
    <location>
        <begin position="137"/>
        <end position="256"/>
    </location>
</feature>
<gene>
    <name evidence="7" type="ORF">WKV44_04055</name>
</gene>
<dbReference type="PROSITE" id="PS52005">
    <property type="entry name" value="CBM56"/>
    <property type="match status" value="1"/>
</dbReference>
<dbReference type="Gene3D" id="2.60.120.200">
    <property type="match status" value="1"/>
</dbReference>
<comment type="similarity">
    <text evidence="1">Belongs to the glycosyl hydrolase 16 family.</text>
</comment>
<evidence type="ECO:0000259" key="4">
    <source>
        <dbReference type="PROSITE" id="PS51175"/>
    </source>
</evidence>
<dbReference type="CDD" id="cd04080">
    <property type="entry name" value="CBM6_cellulase-like"/>
    <property type="match status" value="1"/>
</dbReference>
<feature type="signal peptide" evidence="3">
    <location>
        <begin position="1"/>
        <end position="22"/>
    </location>
</feature>
<dbReference type="RefSeq" id="WP_420069163.1">
    <property type="nucleotide sequence ID" value="NZ_JBCHKQ010000002.1"/>
</dbReference>
<sequence length="499" mass="55881">MKNFLKFTSISLLLVFSLILSACNTAFMESSISENMLSRSTSYIDSSTARLWFDKSEVDWADVHYKINGGSQINVRMSKDVSYFWYDVTGLQEGDTVDYWFTIGYVSGAQDTGWYSYKHSLSSPAPASTSDSSATSFVLEAEDFAYMSGIKTESCSEGGFNVGWIDAGDWLAYSSMYFEEGDYLIEYRVASLSGGGRFNADMDAGSVQLGALDIPSTSGWQNWTTISHTVHINAGNHAFGIYALSGGWNINWIKFTYLSGTTPPPSTGDWSLVWSDEFDGNGLNTAYWTPEIGGGGWGNNELEYYTDRAENIVVSGGYLNIIARKESYGGRQYTSARLKTQDKLYKTYGKVEARIRLSKTGSGLWPAFWMLGNNISSVSWPVCGEIDIMEHVNTDSLIYGTIHWDASGHASYGGHTQADITQWHIYTIEWDSSSIKWFVDGTKYHEANIKDSINSTEEFHRPFFVLLNLAVGGEWPGFTIDESVFPVTMYVDWVRWYQK</sequence>
<dbReference type="InterPro" id="IPR006584">
    <property type="entry name" value="Cellulose-bd_IV"/>
</dbReference>
<dbReference type="PANTHER" id="PTHR10963:SF55">
    <property type="entry name" value="GLYCOSIDE HYDROLASE FAMILY 16 PROTEIN"/>
    <property type="match status" value="1"/>
</dbReference>
<dbReference type="InterPro" id="IPR008979">
    <property type="entry name" value="Galactose-bd-like_sf"/>
</dbReference>
<dbReference type="Pfam" id="PF22184">
    <property type="entry name" value="CBM_56"/>
    <property type="match status" value="1"/>
</dbReference>
<dbReference type="InterPro" id="IPR050546">
    <property type="entry name" value="Glycosyl_Hydrlase_16"/>
</dbReference>
<keyword evidence="8" id="KW-1185">Reference proteome</keyword>
<dbReference type="InterPro" id="IPR005084">
    <property type="entry name" value="CBM6"/>
</dbReference>
<evidence type="ECO:0000313" key="7">
    <source>
        <dbReference type="EMBL" id="MEM5947712.1"/>
    </source>
</evidence>
<dbReference type="Gene3D" id="2.60.120.260">
    <property type="entry name" value="Galactose-binding domain-like"/>
    <property type="match status" value="1"/>
</dbReference>
<dbReference type="SUPFAM" id="SSF49785">
    <property type="entry name" value="Galactose-binding domain-like"/>
    <property type="match status" value="1"/>
</dbReference>
<dbReference type="PANTHER" id="PTHR10963">
    <property type="entry name" value="GLYCOSYL HYDROLASE-RELATED"/>
    <property type="match status" value="1"/>
</dbReference>